<keyword evidence="3" id="KW-0808">Transferase</keyword>
<comment type="similarity">
    <text evidence="1">Belongs to the FemABX family.</text>
</comment>
<dbReference type="RefSeq" id="WP_307408288.1">
    <property type="nucleotide sequence ID" value="NZ_JAUSUR010000004.1"/>
</dbReference>
<reference evidence="8 9" key="1">
    <citation type="submission" date="2023-07" db="EMBL/GenBank/DDBJ databases">
        <title>Genomic Encyclopedia of Type Strains, Phase IV (KMG-IV): sequencing the most valuable type-strain genomes for metagenomic binning, comparative biology and taxonomic classification.</title>
        <authorList>
            <person name="Goeker M."/>
        </authorList>
    </citation>
    <scope>NUCLEOTIDE SEQUENCE [LARGE SCALE GENOMIC DNA]</scope>
    <source>
        <strain evidence="8 9">DSM 16784</strain>
    </source>
</reference>
<dbReference type="PANTHER" id="PTHR36174">
    <property type="entry name" value="LIPID II:GLYCINE GLYCYLTRANSFERASE"/>
    <property type="match status" value="1"/>
</dbReference>
<evidence type="ECO:0000256" key="4">
    <source>
        <dbReference type="ARBA" id="ARBA00022960"/>
    </source>
</evidence>
<keyword evidence="6" id="KW-0012">Acyltransferase</keyword>
<protein>
    <submittedName>
        <fullName evidence="8">Lipid II:glycine glycyltransferase (Peptidoglycan interpeptide bridge formation enzyme)</fullName>
    </submittedName>
</protein>
<dbReference type="SUPFAM" id="SSF55729">
    <property type="entry name" value="Acyl-CoA N-acyltransferases (Nat)"/>
    <property type="match status" value="2"/>
</dbReference>
<dbReference type="Proteomes" id="UP001230220">
    <property type="component" value="Unassembled WGS sequence"/>
</dbReference>
<dbReference type="Gene3D" id="1.20.58.90">
    <property type="match status" value="1"/>
</dbReference>
<evidence type="ECO:0000256" key="5">
    <source>
        <dbReference type="ARBA" id="ARBA00022984"/>
    </source>
</evidence>
<evidence type="ECO:0000256" key="6">
    <source>
        <dbReference type="ARBA" id="ARBA00023315"/>
    </source>
</evidence>
<comment type="caution">
    <text evidence="8">The sequence shown here is derived from an EMBL/GenBank/DDBJ whole genome shotgun (WGS) entry which is preliminary data.</text>
</comment>
<evidence type="ECO:0000313" key="8">
    <source>
        <dbReference type="EMBL" id="MDQ0361503.1"/>
    </source>
</evidence>
<evidence type="ECO:0000256" key="7">
    <source>
        <dbReference type="ARBA" id="ARBA00023316"/>
    </source>
</evidence>
<evidence type="ECO:0000313" key="9">
    <source>
        <dbReference type="Proteomes" id="UP001230220"/>
    </source>
</evidence>
<evidence type="ECO:0000256" key="1">
    <source>
        <dbReference type="ARBA" id="ARBA00009943"/>
    </source>
</evidence>
<dbReference type="InterPro" id="IPR003447">
    <property type="entry name" value="FEMABX"/>
</dbReference>
<keyword evidence="9" id="KW-1185">Reference proteome</keyword>
<dbReference type="Gene3D" id="3.40.630.30">
    <property type="match status" value="2"/>
</dbReference>
<organism evidence="8 9">
    <name type="scientific">Breznakia pachnodae</name>
    <dbReference type="NCBI Taxonomy" id="265178"/>
    <lineage>
        <taxon>Bacteria</taxon>
        <taxon>Bacillati</taxon>
        <taxon>Bacillota</taxon>
        <taxon>Erysipelotrichia</taxon>
        <taxon>Erysipelotrichales</taxon>
        <taxon>Erysipelotrichaceae</taxon>
        <taxon>Breznakia</taxon>
    </lineage>
</organism>
<dbReference type="PROSITE" id="PS51191">
    <property type="entry name" value="FEMABX"/>
    <property type="match status" value="1"/>
</dbReference>
<evidence type="ECO:0000256" key="3">
    <source>
        <dbReference type="ARBA" id="ARBA00022679"/>
    </source>
</evidence>
<keyword evidence="4" id="KW-0133">Cell shape</keyword>
<accession>A0ABU0E3M8</accession>
<keyword evidence="2" id="KW-0963">Cytoplasm</keyword>
<dbReference type="InterPro" id="IPR016181">
    <property type="entry name" value="Acyl_CoA_acyltransferase"/>
</dbReference>
<evidence type="ECO:0000256" key="2">
    <source>
        <dbReference type="ARBA" id="ARBA00022490"/>
    </source>
</evidence>
<gene>
    <name evidence="8" type="ORF">J2S15_002253</name>
</gene>
<name>A0ABU0E3M8_9FIRM</name>
<proteinExistence type="inferred from homology"/>
<keyword evidence="5" id="KW-0573">Peptidoglycan synthesis</keyword>
<dbReference type="InterPro" id="IPR050644">
    <property type="entry name" value="PG_Glycine_Bridge_Synth"/>
</dbReference>
<dbReference type="Pfam" id="PF02388">
    <property type="entry name" value="FemAB"/>
    <property type="match status" value="1"/>
</dbReference>
<sequence length="419" mass="49656">MKLEFVVASKEDYRGFHKNHKYRNFMNSCEMIRLKQERGSELEVLGVKGDNEFIAMCAVFYQPLMKKFHYACIQRGMLIDYRDKEVFNFFMHELKKHVSKKGCVYLHMDPYITYKERDINGDEVDNGFSNEDIVQILEDAGFQHQGFTVGNSEKYQPRWTFVLPLKGKSKEDVLANMHKRTRYNVHKAIHDEVCIKELTTKDLPIYLDIMEHTGERRHFDIRDHKFYKDYLDAYGDKAQLLLAYLDVPKYINKQKKYQDESKEIIAKHEQLLDSSSEKKCQKCKNIIKAEKDKIHTYQNNIDEVLALKETYGNEIPLSACIFVIEDTEIIYLFGGSYKHLLKYKANYALQWHMIQMAIERGCSQYNFYGISGDFREEAQDYGIFKFKQGFDGYVEELIGDFILPIKKEHYKLYNLIKKQ</sequence>
<dbReference type="PANTHER" id="PTHR36174:SF2">
    <property type="entry name" value="AMINOACYLTRANSFERASE FEMA"/>
    <property type="match status" value="1"/>
</dbReference>
<keyword evidence="7" id="KW-0961">Cell wall biogenesis/degradation</keyword>
<dbReference type="EMBL" id="JAUSUR010000004">
    <property type="protein sequence ID" value="MDQ0361503.1"/>
    <property type="molecule type" value="Genomic_DNA"/>
</dbReference>